<dbReference type="NCBIfam" id="TIGR01764">
    <property type="entry name" value="excise"/>
    <property type="match status" value="1"/>
</dbReference>
<name>A0ABV7LEW7_9HYPH</name>
<dbReference type="InterPro" id="IPR010093">
    <property type="entry name" value="SinI_DNA-bd"/>
</dbReference>
<keyword evidence="3" id="KW-1185">Reference proteome</keyword>
<reference evidence="3" key="1">
    <citation type="journal article" date="2019" name="Int. J. Syst. Evol. Microbiol.">
        <title>The Global Catalogue of Microorganisms (GCM) 10K type strain sequencing project: providing services to taxonomists for standard genome sequencing and annotation.</title>
        <authorList>
            <consortium name="The Broad Institute Genomics Platform"/>
            <consortium name="The Broad Institute Genome Sequencing Center for Infectious Disease"/>
            <person name="Wu L."/>
            <person name="Ma J."/>
        </authorList>
    </citation>
    <scope>NUCLEOTIDE SEQUENCE [LARGE SCALE GENOMIC DNA]</scope>
    <source>
        <strain evidence="3">CCM 7941</strain>
    </source>
</reference>
<dbReference type="Pfam" id="PF12728">
    <property type="entry name" value="HTH_17"/>
    <property type="match status" value="1"/>
</dbReference>
<dbReference type="InterPro" id="IPR009061">
    <property type="entry name" value="DNA-bd_dom_put_sf"/>
</dbReference>
<sequence length="66" mass="7317">MGISNASWHAPVRRALSIPEFCEAYGLSRSTVYRMMANGALPSVKIGKRRLIPVDAAEALLQKMER</sequence>
<evidence type="ECO:0000313" key="2">
    <source>
        <dbReference type="EMBL" id="MFC3265951.1"/>
    </source>
</evidence>
<gene>
    <name evidence="2" type="ORF">ACFOEX_06250</name>
</gene>
<proteinExistence type="predicted"/>
<evidence type="ECO:0000259" key="1">
    <source>
        <dbReference type="Pfam" id="PF12728"/>
    </source>
</evidence>
<organism evidence="2 3">
    <name type="scientific">Camelimonas abortus</name>
    <dbReference type="NCBI Taxonomy" id="1017184"/>
    <lineage>
        <taxon>Bacteria</taxon>
        <taxon>Pseudomonadati</taxon>
        <taxon>Pseudomonadota</taxon>
        <taxon>Alphaproteobacteria</taxon>
        <taxon>Hyphomicrobiales</taxon>
        <taxon>Chelatococcaceae</taxon>
        <taxon>Camelimonas</taxon>
    </lineage>
</organism>
<accession>A0ABV7LEW7</accession>
<feature type="domain" description="Helix-turn-helix" evidence="1">
    <location>
        <begin position="16"/>
        <end position="63"/>
    </location>
</feature>
<dbReference type="SUPFAM" id="SSF46955">
    <property type="entry name" value="Putative DNA-binding domain"/>
    <property type="match status" value="1"/>
</dbReference>
<dbReference type="Proteomes" id="UP001595536">
    <property type="component" value="Unassembled WGS sequence"/>
</dbReference>
<dbReference type="RefSeq" id="WP_376829298.1">
    <property type="nucleotide sequence ID" value="NZ_JBHLWR010000006.1"/>
</dbReference>
<evidence type="ECO:0000313" key="3">
    <source>
        <dbReference type="Proteomes" id="UP001595536"/>
    </source>
</evidence>
<protein>
    <submittedName>
        <fullName evidence="2">Helix-turn-helix domain-containing protein</fullName>
    </submittedName>
</protein>
<dbReference type="EMBL" id="JBHRUV010000028">
    <property type="protein sequence ID" value="MFC3265951.1"/>
    <property type="molecule type" value="Genomic_DNA"/>
</dbReference>
<comment type="caution">
    <text evidence="2">The sequence shown here is derived from an EMBL/GenBank/DDBJ whole genome shotgun (WGS) entry which is preliminary data.</text>
</comment>
<dbReference type="InterPro" id="IPR041657">
    <property type="entry name" value="HTH_17"/>
</dbReference>